<evidence type="ECO:0000256" key="1">
    <source>
        <dbReference type="SAM" id="MobiDB-lite"/>
    </source>
</evidence>
<protein>
    <submittedName>
        <fullName evidence="2">Uncharacterized protein</fullName>
    </submittedName>
</protein>
<name>F8BV47_AFIC5</name>
<dbReference type="STRING" id="504832.OCA5_c27080"/>
<organism evidence="2 3">
    <name type="scientific">Afipia carboxidovorans (strain ATCC 49405 / DSM 1227 / KCTC 32145 / OM5)</name>
    <name type="common">Oligotropha carboxidovorans</name>
    <dbReference type="NCBI Taxonomy" id="504832"/>
    <lineage>
        <taxon>Bacteria</taxon>
        <taxon>Pseudomonadati</taxon>
        <taxon>Pseudomonadota</taxon>
        <taxon>Alphaproteobacteria</taxon>
        <taxon>Hyphomicrobiales</taxon>
        <taxon>Nitrobacteraceae</taxon>
        <taxon>Afipia</taxon>
    </lineage>
</organism>
<gene>
    <name evidence="2" type="ordered locus">OCA5_c27080</name>
</gene>
<dbReference type="Proteomes" id="UP000007730">
    <property type="component" value="Chromosome"/>
</dbReference>
<evidence type="ECO:0000313" key="2">
    <source>
        <dbReference type="EMBL" id="AEI07402.1"/>
    </source>
</evidence>
<accession>F8BV47</accession>
<dbReference type="KEGG" id="ocg:OCA5_c27080"/>
<dbReference type="HOGENOM" id="CLU_1957344_0_0_5"/>
<sequence>MVIAPAVIASIVITMVRCADNAADRADRATHTSADSAADNTTNRPCRTISAIGALFGAADDALRMTCERRRKQHQKGQGGCPCKGSFRRLRGGRDCFHFRLSQSERVKEQRKHNAPAKLWFHRPSRKR</sequence>
<feature type="region of interest" description="Disordered" evidence="1">
    <location>
        <begin position="105"/>
        <end position="128"/>
    </location>
</feature>
<dbReference type="AlphaFoldDB" id="F8BV47"/>
<feature type="compositionally biased region" description="Basic residues" evidence="1">
    <location>
        <begin position="109"/>
        <end position="128"/>
    </location>
</feature>
<keyword evidence="3" id="KW-1185">Reference proteome</keyword>
<reference evidence="2 3" key="1">
    <citation type="journal article" date="2011" name="J. Bacteriol.">
        <title>Complete genome sequences of the chemolithoautotrophic Oligotropha carboxidovorans strains OM4 and OM5.</title>
        <authorList>
            <person name="Volland S."/>
            <person name="Rachinger M."/>
            <person name="Strittmatter A."/>
            <person name="Daniel R."/>
            <person name="Gottschalk G."/>
            <person name="Meyer O."/>
        </authorList>
    </citation>
    <scope>NUCLEOTIDE SEQUENCE [LARGE SCALE GENOMIC DNA]</scope>
    <source>
        <strain evidence="3">ATCC 49405 / DSM 1227 / KCTC 32145 / OM5</strain>
    </source>
</reference>
<proteinExistence type="predicted"/>
<evidence type="ECO:0000313" key="3">
    <source>
        <dbReference type="Proteomes" id="UP000007730"/>
    </source>
</evidence>
<dbReference type="EMBL" id="CP002826">
    <property type="protein sequence ID" value="AEI07402.1"/>
    <property type="molecule type" value="Genomic_DNA"/>
</dbReference>